<dbReference type="InterPro" id="IPR017106">
    <property type="entry name" value="Coatomer_gsu"/>
</dbReference>
<evidence type="ECO:0000256" key="3">
    <source>
        <dbReference type="ARBA" id="ARBA00022448"/>
    </source>
</evidence>
<dbReference type="GO" id="GO:0006888">
    <property type="term" value="P:endoplasmic reticulum to Golgi vesicle-mediated transport"/>
    <property type="evidence" value="ECO:0007669"/>
    <property type="project" value="TreeGrafter"/>
</dbReference>
<keyword evidence="9 11" id="KW-0472">Membrane</keyword>
<evidence type="ECO:0000256" key="5">
    <source>
        <dbReference type="ARBA" id="ARBA00022737"/>
    </source>
</evidence>
<dbReference type="GO" id="GO:0005783">
    <property type="term" value="C:endoplasmic reticulum"/>
    <property type="evidence" value="ECO:0007669"/>
    <property type="project" value="TreeGrafter"/>
</dbReference>
<dbReference type="GO" id="GO:0005198">
    <property type="term" value="F:structural molecule activity"/>
    <property type="evidence" value="ECO:0007669"/>
    <property type="project" value="InterPro"/>
</dbReference>
<dbReference type="GO" id="GO:0006886">
    <property type="term" value="P:intracellular protein transport"/>
    <property type="evidence" value="ECO:0007669"/>
    <property type="project" value="InterPro"/>
</dbReference>
<dbReference type="Pfam" id="PF16381">
    <property type="entry name" value="Coatomer_g_Cpla"/>
    <property type="match status" value="1"/>
</dbReference>
<dbReference type="Gene3D" id="3.30.310.10">
    <property type="entry name" value="TATA-Binding Protein"/>
    <property type="match status" value="1"/>
</dbReference>
<dbReference type="GO" id="GO:0009306">
    <property type="term" value="P:protein secretion"/>
    <property type="evidence" value="ECO:0007669"/>
    <property type="project" value="TreeGrafter"/>
</dbReference>
<feature type="domain" description="Coatomer subunit gamma C-terminal" evidence="15">
    <location>
        <begin position="855"/>
        <end position="944"/>
    </location>
</feature>
<dbReference type="GO" id="GO:0005793">
    <property type="term" value="C:endoplasmic reticulum-Golgi intermediate compartment"/>
    <property type="evidence" value="ECO:0007669"/>
    <property type="project" value="TreeGrafter"/>
</dbReference>
<proteinExistence type="inferred from homology"/>
<sequence>MSWQKKDKDIDEGGIPFHLDKSAVLQEARIFNATPIMPRKCRILLAKIIYLLYQGETLGTVEATELFFSITKLFQNKDMSLRQMVYLVIKELSTISEDVIMVTSSLMRDMQPKSDVIYRGNAIRALCKITDVSMLPGIERFLKAAIVEKNAAISSASLMSSYHLFWQAKDLIRRWGNEVQEALNSKGGSSSGGFFSGSASSSPAAVAAAAASHSTMVQYHAMGLMYAIRQHDRMAVAKLVQGFTSGNSGGSRGFFGGSSGSVIRNNMAHCLLIRYACQVMENDVSVDRQLYDLLEGWIRHRSDMVSLEAIRSLCALPGITDKDLASSVAALQLFLASPKSTIRFAAIRTLNQLAAAHPQAVGACNIDMEGLITDSNRSVATFAITTLLKTGNEASVDRLIKQIAGFMSEISNEFKVIVMEAIRSLALKFPSKHPTMLTFLSNVLRDEGSYECKKAVVDAMLDMVREIPDCKEVALSHLCEFIEDCEFHKLSVRVLHLLGEEGPTTVTPSIYIRHIYNRVILEKSVVRAAAVNALTKFAVNVNDPALQGSIRILLRRCLEDRDDEVRDRATWALRVCDNAQASEKYIKDTSSYDWETLEGKLYQYCADPQAAQAGPFNVAQVPRVSKTYAEAMRQRTRALGSELENATPLLPAPGTTGKDGSGAMGRDGTKKSSGGVGGHPASTEDSASAAFKRQELYAQELKAIPEFSGFGPLLVSSSKPCELTEAETEYVVQGVKHLFRGHVVFQFDCTNTIPDQLLENAFVIMAGMEDDLEEVATVPAPALACNQTSATYVAFAKLGLDEGADESAALQPIVGSYNTTLKFMVKDCDPNTGEPDSDEGFEDEYVLEDVELTLADWMQPRYLGEPLKVWAELEGAAERVETFALSAFVNLQDALDSVAELMGMYPCDNTHRVPAKKVSHTAIFTALYAGQIKTILRVRLTMAPHQGGGAS</sequence>
<dbReference type="Pfam" id="PF08752">
    <property type="entry name" value="COP-gamma_platf"/>
    <property type="match status" value="1"/>
</dbReference>
<keyword evidence="17" id="KW-1185">Reference proteome</keyword>
<feature type="domain" description="Coatomer gamma subunit appendage Ig-like subdomain" evidence="14">
    <location>
        <begin position="697"/>
        <end position="853"/>
    </location>
</feature>
<name>A0A4P9ZUV3_9FUNG</name>
<evidence type="ECO:0000256" key="4">
    <source>
        <dbReference type="ARBA" id="ARBA00022490"/>
    </source>
</evidence>
<dbReference type="Gene3D" id="2.60.40.1480">
    <property type="entry name" value="Coatomer, gamma subunit, appendage domain"/>
    <property type="match status" value="1"/>
</dbReference>
<evidence type="ECO:0000256" key="7">
    <source>
        <dbReference type="ARBA" id="ARBA00022927"/>
    </source>
</evidence>
<dbReference type="InterPro" id="IPR037067">
    <property type="entry name" value="Coatomer_gsu_app_sf"/>
</dbReference>
<evidence type="ECO:0000256" key="9">
    <source>
        <dbReference type="ARBA" id="ARBA00023136"/>
    </source>
</evidence>
<evidence type="ECO:0000256" key="12">
    <source>
        <dbReference type="SAM" id="MobiDB-lite"/>
    </source>
</evidence>
<dbReference type="PANTHER" id="PTHR10261">
    <property type="entry name" value="COATOMER SUBUNIT GAMMA"/>
    <property type="match status" value="1"/>
</dbReference>
<evidence type="ECO:0000259" key="14">
    <source>
        <dbReference type="Pfam" id="PF08752"/>
    </source>
</evidence>
<evidence type="ECO:0000256" key="10">
    <source>
        <dbReference type="ARBA" id="ARBA00023329"/>
    </source>
</evidence>
<dbReference type="STRING" id="215637.A0A4P9ZUV3"/>
<reference evidence="17" key="1">
    <citation type="journal article" date="2018" name="Nat. Microbiol.">
        <title>Leveraging single-cell genomics to expand the fungal tree of life.</title>
        <authorList>
            <person name="Ahrendt S.R."/>
            <person name="Quandt C.A."/>
            <person name="Ciobanu D."/>
            <person name="Clum A."/>
            <person name="Salamov A."/>
            <person name="Andreopoulos B."/>
            <person name="Cheng J.F."/>
            <person name="Woyke T."/>
            <person name="Pelin A."/>
            <person name="Henrissat B."/>
            <person name="Reynolds N.K."/>
            <person name="Benny G.L."/>
            <person name="Smith M.E."/>
            <person name="James T.Y."/>
            <person name="Grigoriev I.V."/>
        </authorList>
    </citation>
    <scope>NUCLEOTIDE SEQUENCE [LARGE SCALE GENOMIC DNA]</scope>
    <source>
        <strain evidence="17">RSA 468</strain>
    </source>
</reference>
<accession>A0A4P9ZUV3</accession>
<dbReference type="PANTHER" id="PTHR10261:SF0">
    <property type="entry name" value="COATOMER SUBUNIT GAMMA-2"/>
    <property type="match status" value="1"/>
</dbReference>
<dbReference type="SUPFAM" id="SSF55711">
    <property type="entry name" value="Subdomain of clathrin and coatomer appendage domain"/>
    <property type="match status" value="1"/>
</dbReference>
<dbReference type="InterPro" id="IPR002553">
    <property type="entry name" value="Clathrin/coatomer_adapt-like_N"/>
</dbReference>
<evidence type="ECO:0000256" key="6">
    <source>
        <dbReference type="ARBA" id="ARBA00022892"/>
    </source>
</evidence>
<dbReference type="InterPro" id="IPR013040">
    <property type="entry name" value="Coatomer_gsu_app_Ig-like_dom"/>
</dbReference>
<keyword evidence="7 11" id="KW-0653">Protein transport</keyword>
<dbReference type="InterPro" id="IPR009028">
    <property type="entry name" value="Coatomer/calthrin_app_sub_C"/>
</dbReference>
<dbReference type="SUPFAM" id="SSF48371">
    <property type="entry name" value="ARM repeat"/>
    <property type="match status" value="1"/>
</dbReference>
<organism evidence="16 17">
    <name type="scientific">Dimargaris cristalligena</name>
    <dbReference type="NCBI Taxonomy" id="215637"/>
    <lineage>
        <taxon>Eukaryota</taxon>
        <taxon>Fungi</taxon>
        <taxon>Fungi incertae sedis</taxon>
        <taxon>Zoopagomycota</taxon>
        <taxon>Kickxellomycotina</taxon>
        <taxon>Dimargaritomycetes</taxon>
        <taxon>Dimargaritales</taxon>
        <taxon>Dimargaritaceae</taxon>
        <taxon>Dimargaris</taxon>
    </lineage>
</organism>
<dbReference type="FunFam" id="1.25.10.10:FF:000071">
    <property type="entry name" value="Coatomer subunit gamma"/>
    <property type="match status" value="1"/>
</dbReference>
<evidence type="ECO:0000256" key="1">
    <source>
        <dbReference type="ARBA" id="ARBA00004255"/>
    </source>
</evidence>
<dbReference type="Proteomes" id="UP000268162">
    <property type="component" value="Unassembled WGS sequence"/>
</dbReference>
<keyword evidence="6 11" id="KW-0931">ER-Golgi transport</keyword>
<evidence type="ECO:0000313" key="16">
    <source>
        <dbReference type="EMBL" id="RKP36380.1"/>
    </source>
</evidence>
<dbReference type="InterPro" id="IPR013041">
    <property type="entry name" value="Clathrin_app_Ig-like_sf"/>
</dbReference>
<evidence type="ECO:0000256" key="8">
    <source>
        <dbReference type="ARBA" id="ARBA00023034"/>
    </source>
</evidence>
<dbReference type="SUPFAM" id="SSF49348">
    <property type="entry name" value="Clathrin adaptor appendage domain"/>
    <property type="match status" value="1"/>
</dbReference>
<dbReference type="PIRSF" id="PIRSF037093">
    <property type="entry name" value="Coatomer_gamma_subunit"/>
    <property type="match status" value="1"/>
</dbReference>
<feature type="region of interest" description="Disordered" evidence="12">
    <location>
        <begin position="638"/>
        <end position="688"/>
    </location>
</feature>
<dbReference type="EMBL" id="ML002664">
    <property type="protein sequence ID" value="RKP36380.1"/>
    <property type="molecule type" value="Genomic_DNA"/>
</dbReference>
<dbReference type="InterPro" id="IPR032154">
    <property type="entry name" value="Coatomer_g_Cpla"/>
</dbReference>
<gene>
    <name evidence="16" type="ORF">BJ085DRAFT_38239</name>
</gene>
<dbReference type="InterPro" id="IPR012295">
    <property type="entry name" value="TBP_dom_sf"/>
</dbReference>
<keyword evidence="8 11" id="KW-0333">Golgi apparatus</keyword>
<dbReference type="FunFam" id="2.60.40.1480:FF:000001">
    <property type="entry name" value="Coatomer subunit gamma"/>
    <property type="match status" value="1"/>
</dbReference>
<evidence type="ECO:0000259" key="15">
    <source>
        <dbReference type="Pfam" id="PF16381"/>
    </source>
</evidence>
<dbReference type="Gene3D" id="1.25.10.10">
    <property type="entry name" value="Leucine-rich Repeat Variant"/>
    <property type="match status" value="2"/>
</dbReference>
<dbReference type="GO" id="GO:0030126">
    <property type="term" value="C:COPI vesicle coat"/>
    <property type="evidence" value="ECO:0007669"/>
    <property type="project" value="InterPro"/>
</dbReference>
<keyword evidence="5" id="KW-0677">Repeat</keyword>
<dbReference type="InterPro" id="IPR016024">
    <property type="entry name" value="ARM-type_fold"/>
</dbReference>
<evidence type="ECO:0000259" key="13">
    <source>
        <dbReference type="Pfam" id="PF01602"/>
    </source>
</evidence>
<keyword evidence="4 11" id="KW-0963">Cytoplasm</keyword>
<dbReference type="GO" id="GO:0006891">
    <property type="term" value="P:intra-Golgi vesicle-mediated transport"/>
    <property type="evidence" value="ECO:0007669"/>
    <property type="project" value="TreeGrafter"/>
</dbReference>
<dbReference type="InterPro" id="IPR011989">
    <property type="entry name" value="ARM-like"/>
</dbReference>
<comment type="subcellular location">
    <subcellularLocation>
        <location evidence="11">Cytoplasm</location>
    </subcellularLocation>
    <subcellularLocation>
        <location evidence="1 11">Golgi apparatus membrane</location>
        <topology evidence="1 11">Peripheral membrane protein</topology>
        <orientation evidence="1 11">Cytoplasmic side</orientation>
    </subcellularLocation>
    <subcellularLocation>
        <location evidence="11">Cytoplasmic vesicle</location>
        <location evidence="11">COPI-coated vesicle membrane</location>
        <topology evidence="11">Peripheral membrane protein</topology>
        <orientation evidence="11">Cytoplasmic side</orientation>
    </subcellularLocation>
</comment>
<protein>
    <recommendedName>
        <fullName evidence="11">Coatomer subunit gamma</fullName>
    </recommendedName>
</protein>
<comment type="subunit">
    <text evidence="11">Oligomeric complex.</text>
</comment>
<evidence type="ECO:0000313" key="17">
    <source>
        <dbReference type="Proteomes" id="UP000268162"/>
    </source>
</evidence>
<feature type="domain" description="Clathrin/coatomer adaptor adaptin-like N-terminal" evidence="13">
    <location>
        <begin position="22"/>
        <end position="579"/>
    </location>
</feature>
<evidence type="ECO:0000256" key="11">
    <source>
        <dbReference type="PIRNR" id="PIRNR037093"/>
    </source>
</evidence>
<keyword evidence="3 11" id="KW-0813">Transport</keyword>
<comment type="function">
    <text evidence="11">The coatomer is a cytosolic protein complex that binds to dilysine motifs and reversibly associates with Golgi non-clathrin-coated vesicles, which further mediate biosynthetic protein transport from the ER, via the Golgi up to the trans Golgi network. Coatomer complex is required for budding from Golgi membranes, and is essential for the retrograde Golgi-to-ER transport of dilysine-tagged proteins.</text>
</comment>
<keyword evidence="10 11" id="KW-0968">Cytoplasmic vesicle</keyword>
<evidence type="ECO:0000256" key="2">
    <source>
        <dbReference type="ARBA" id="ARBA00010720"/>
    </source>
</evidence>
<comment type="similarity">
    <text evidence="2 11">Belongs to the COPG family.</text>
</comment>
<dbReference type="AlphaFoldDB" id="A0A4P9ZUV3"/>
<dbReference type="GO" id="GO:0000139">
    <property type="term" value="C:Golgi membrane"/>
    <property type="evidence" value="ECO:0007669"/>
    <property type="project" value="UniProtKB-SubCell"/>
</dbReference>
<dbReference type="Pfam" id="PF01602">
    <property type="entry name" value="Adaptin_N"/>
    <property type="match status" value="1"/>
</dbReference>